<gene>
    <name evidence="1" type="ORF">FBY41_2858</name>
</gene>
<evidence type="ECO:0000313" key="2">
    <source>
        <dbReference type="Proteomes" id="UP000316747"/>
    </source>
</evidence>
<dbReference type="Proteomes" id="UP000316747">
    <property type="component" value="Unassembled WGS sequence"/>
</dbReference>
<dbReference type="AlphaFoldDB" id="A0A543HX07"/>
<dbReference type="OrthoDB" id="9968376at2"/>
<keyword evidence="2" id="KW-1185">Reference proteome</keyword>
<comment type="caution">
    <text evidence="1">The sequence shown here is derived from an EMBL/GenBank/DDBJ whole genome shotgun (WGS) entry which is preliminary data.</text>
</comment>
<protein>
    <submittedName>
        <fullName evidence="1">Uncharacterized protein</fullName>
    </submittedName>
</protein>
<name>A0A543HX07_9MICO</name>
<evidence type="ECO:0000313" key="1">
    <source>
        <dbReference type="EMBL" id="TQM62820.1"/>
    </source>
</evidence>
<dbReference type="RefSeq" id="WP_141844847.1">
    <property type="nucleotide sequence ID" value="NZ_VFPM01000002.1"/>
</dbReference>
<dbReference type="EMBL" id="VFPM01000002">
    <property type="protein sequence ID" value="TQM62820.1"/>
    <property type="molecule type" value="Genomic_DNA"/>
</dbReference>
<organism evidence="1 2">
    <name type="scientific">Humibacillus xanthopallidus</name>
    <dbReference type="NCBI Taxonomy" id="412689"/>
    <lineage>
        <taxon>Bacteria</taxon>
        <taxon>Bacillati</taxon>
        <taxon>Actinomycetota</taxon>
        <taxon>Actinomycetes</taxon>
        <taxon>Micrococcales</taxon>
        <taxon>Intrasporangiaceae</taxon>
        <taxon>Humibacillus</taxon>
    </lineage>
</organism>
<accession>A0A543HX07</accession>
<proteinExistence type="predicted"/>
<reference evidence="1 2" key="1">
    <citation type="submission" date="2019-06" db="EMBL/GenBank/DDBJ databases">
        <title>Genome sequencing of plant associated microbes to promote plant fitness in Sorghum bicolor and Oryza sativa.</title>
        <authorList>
            <person name="Coleman-Derr D."/>
        </authorList>
    </citation>
    <scope>NUCLEOTIDE SEQUENCE [LARGE SCALE GENOMIC DNA]</scope>
    <source>
        <strain evidence="1 2">KV-663</strain>
    </source>
</reference>
<sequence length="92" mass="9118">MPAGVGGTARPLAGGAVTGEPGLAHALAAPIEDYAWESADVFAATAAAPTGSSVPYRYDLGTHAGERLQGDPRAAFDETVDPATTGLTLPPG</sequence>